<evidence type="ECO:0000313" key="1">
    <source>
        <dbReference type="EMBL" id="CAH2229591.1"/>
    </source>
</evidence>
<dbReference type="EMBL" id="CAKXAJ010024729">
    <property type="protein sequence ID" value="CAH2229591.1"/>
    <property type="molecule type" value="Genomic_DNA"/>
</dbReference>
<reference evidence="1" key="1">
    <citation type="submission" date="2022-03" db="EMBL/GenBank/DDBJ databases">
        <authorList>
            <person name="Lindestad O."/>
        </authorList>
    </citation>
    <scope>NUCLEOTIDE SEQUENCE</scope>
</reference>
<accession>A0A8S4R5S0</accession>
<keyword evidence="2" id="KW-1185">Reference proteome</keyword>
<dbReference type="Proteomes" id="UP000838756">
    <property type="component" value="Unassembled WGS sequence"/>
</dbReference>
<proteinExistence type="predicted"/>
<sequence>REDLAVASYHPTDKYVPLSHLMFQFDVALKPIRLAHYHLRLHHHYQIWLEFWLATSHRQRAVERYNLHTPHVVTD</sequence>
<organism evidence="1 2">
    <name type="scientific">Pararge aegeria aegeria</name>
    <dbReference type="NCBI Taxonomy" id="348720"/>
    <lineage>
        <taxon>Eukaryota</taxon>
        <taxon>Metazoa</taxon>
        <taxon>Ecdysozoa</taxon>
        <taxon>Arthropoda</taxon>
        <taxon>Hexapoda</taxon>
        <taxon>Insecta</taxon>
        <taxon>Pterygota</taxon>
        <taxon>Neoptera</taxon>
        <taxon>Endopterygota</taxon>
        <taxon>Lepidoptera</taxon>
        <taxon>Glossata</taxon>
        <taxon>Ditrysia</taxon>
        <taxon>Papilionoidea</taxon>
        <taxon>Nymphalidae</taxon>
        <taxon>Satyrinae</taxon>
        <taxon>Satyrini</taxon>
        <taxon>Parargina</taxon>
        <taxon>Pararge</taxon>
    </lineage>
</organism>
<feature type="non-terminal residue" evidence="1">
    <location>
        <position position="1"/>
    </location>
</feature>
<comment type="caution">
    <text evidence="1">The sequence shown here is derived from an EMBL/GenBank/DDBJ whole genome shotgun (WGS) entry which is preliminary data.</text>
</comment>
<gene>
    <name evidence="1" type="primary">jg17848</name>
    <name evidence="1" type="ORF">PAEG_LOCUS9020</name>
</gene>
<dbReference type="AlphaFoldDB" id="A0A8S4R5S0"/>
<protein>
    <submittedName>
        <fullName evidence="1">Jg17848 protein</fullName>
    </submittedName>
</protein>
<name>A0A8S4R5S0_9NEOP</name>
<evidence type="ECO:0000313" key="2">
    <source>
        <dbReference type="Proteomes" id="UP000838756"/>
    </source>
</evidence>